<keyword evidence="3 6" id="KW-0326">Glycosidase</keyword>
<dbReference type="GO" id="GO:0005980">
    <property type="term" value="P:glycogen catabolic process"/>
    <property type="evidence" value="ECO:0007669"/>
    <property type="project" value="InterPro"/>
</dbReference>
<dbReference type="EMBL" id="JADBEM010000001">
    <property type="protein sequence ID" value="MBE1610441.1"/>
    <property type="molecule type" value="Genomic_DNA"/>
</dbReference>
<evidence type="ECO:0000256" key="2">
    <source>
        <dbReference type="ARBA" id="ARBA00022801"/>
    </source>
</evidence>
<dbReference type="PANTHER" id="PTHR43002">
    <property type="entry name" value="GLYCOGEN DEBRANCHING ENZYME"/>
    <property type="match status" value="1"/>
</dbReference>
<dbReference type="SUPFAM" id="SSF51445">
    <property type="entry name" value="(Trans)glycosidases"/>
    <property type="match status" value="1"/>
</dbReference>
<name>A0A927RMS5_9ACTN</name>
<evidence type="ECO:0000256" key="3">
    <source>
        <dbReference type="ARBA" id="ARBA00023295"/>
    </source>
</evidence>
<accession>A0A927RMS5</accession>
<dbReference type="CDD" id="cd02856">
    <property type="entry name" value="E_set_GDE_Isoamylase_N"/>
    <property type="match status" value="1"/>
</dbReference>
<keyword evidence="2 6" id="KW-0378">Hydrolase</keyword>
<comment type="similarity">
    <text evidence="1">Belongs to the glycosyl hydrolase 13 family.</text>
</comment>
<evidence type="ECO:0000313" key="7">
    <source>
        <dbReference type="Proteomes" id="UP000638648"/>
    </source>
</evidence>
<dbReference type="GO" id="GO:0004135">
    <property type="term" value="F:amylo-alpha-1,6-glucosidase activity"/>
    <property type="evidence" value="ECO:0007669"/>
    <property type="project" value="InterPro"/>
</dbReference>
<evidence type="ECO:0000313" key="6">
    <source>
        <dbReference type="EMBL" id="MBE1610441.1"/>
    </source>
</evidence>
<dbReference type="Gene3D" id="2.60.40.10">
    <property type="entry name" value="Immunoglobulins"/>
    <property type="match status" value="1"/>
</dbReference>
<proteinExistence type="inferred from homology"/>
<protein>
    <submittedName>
        <fullName evidence="6">Glycogen operon protein</fullName>
        <ecNumber evidence="6">3.2.1.-</ecNumber>
    </submittedName>
</protein>
<dbReference type="Proteomes" id="UP000638648">
    <property type="component" value="Unassembled WGS sequence"/>
</dbReference>
<sequence>MVEVWPGTPYPLGATFDGAGTNFALFSEVAEAVELCLFDADGTETRLSLSEREASVWHGYVARVGPGQRYGYRVHGPYAPSKGQRCNPAKLLLDPYAKAVEGEIDWDEALFSYRFENPETLNTLDSGPHMMKSVVVNPYFDWQDDRPPRRPYHETVIYEAHVRGLTIDHPEIPEEIRGTYAGLASPAMIEHLRSLGVTAVELMPVHQFVHDDLLLQKGLRNYWGYNTIGYFAPHNAYSSTGQLGQQVLEFKAMVRALHRAEIEVILDVVYNHTAEGNQQGPTLAFRGIDNAAYYRLVDHDKRYYTDTTGTGNSLLMRHPHVLQLIMDSLRHWVTEMHVDGFRFDLAATLARQFHEVDRLSAFFDLVQQDPVVSQVKLIAEPWDVGPGGYQVGNFPPVWTEWNGKYRDCVRDFWRGQPATLGEFAMRLTGSSDLYEDDGRKPYASINFITAHDGFTLRDLVSYNNKHNEANGENNADGTSDNRSWNSGAEGETDDPGVLALRRRQQRNFLATLFLSQGVPMILHGDEFGRTQGGNNNAYSQDNEVSWVDWANTDSDLLAFTRAVSELRAAHPVFRRRRFFDGLGSGEQLGDVAWLKPDGTDMTGRDWTAGFAKSLMVFLNGEAIQEPGSQGERIVDDCFLLLFNASEEDLEFSIPSEKYGSAWEPVLDTADDDLRERSVAMAGEQLKLVSRSLLVLRRA</sequence>
<evidence type="ECO:0000256" key="4">
    <source>
        <dbReference type="SAM" id="MobiDB-lite"/>
    </source>
</evidence>
<dbReference type="SUPFAM" id="SSF81296">
    <property type="entry name" value="E set domains"/>
    <property type="match status" value="1"/>
</dbReference>
<dbReference type="RefSeq" id="WP_192753810.1">
    <property type="nucleotide sequence ID" value="NZ_BAABJL010000095.1"/>
</dbReference>
<dbReference type="NCBIfam" id="TIGR02100">
    <property type="entry name" value="glgX_debranch"/>
    <property type="match status" value="1"/>
</dbReference>
<feature type="compositionally biased region" description="Polar residues" evidence="4">
    <location>
        <begin position="476"/>
        <end position="486"/>
    </location>
</feature>
<dbReference type="Gene3D" id="2.60.40.1180">
    <property type="entry name" value="Golgi alpha-mannosidase II"/>
    <property type="match status" value="1"/>
</dbReference>
<dbReference type="InterPro" id="IPR006047">
    <property type="entry name" value="GH13_cat_dom"/>
</dbReference>
<dbReference type="InterPro" id="IPR011837">
    <property type="entry name" value="Glycogen_debranch_GlgX"/>
</dbReference>
<dbReference type="CDD" id="cd11326">
    <property type="entry name" value="AmyAc_Glg_debranch"/>
    <property type="match status" value="1"/>
</dbReference>
<dbReference type="Pfam" id="PF00128">
    <property type="entry name" value="Alpha-amylase"/>
    <property type="match status" value="2"/>
</dbReference>
<reference evidence="6" key="1">
    <citation type="submission" date="2020-10" db="EMBL/GenBank/DDBJ databases">
        <title>Sequencing the genomes of 1000 actinobacteria strains.</title>
        <authorList>
            <person name="Klenk H.-P."/>
        </authorList>
    </citation>
    <scope>NUCLEOTIDE SEQUENCE</scope>
    <source>
        <strain evidence="6">DSM 45354</strain>
    </source>
</reference>
<dbReference type="InterPro" id="IPR004193">
    <property type="entry name" value="Glyco_hydro_13_N"/>
</dbReference>
<gene>
    <name evidence="6" type="ORF">HEB94_007289</name>
</gene>
<dbReference type="EC" id="3.2.1.-" evidence="6"/>
<dbReference type="InterPro" id="IPR017853">
    <property type="entry name" value="GH"/>
</dbReference>
<feature type="region of interest" description="Disordered" evidence="4">
    <location>
        <begin position="465"/>
        <end position="494"/>
    </location>
</feature>
<dbReference type="SMART" id="SM00642">
    <property type="entry name" value="Aamy"/>
    <property type="match status" value="1"/>
</dbReference>
<evidence type="ECO:0000259" key="5">
    <source>
        <dbReference type="SMART" id="SM00642"/>
    </source>
</evidence>
<dbReference type="InterPro" id="IPR013783">
    <property type="entry name" value="Ig-like_fold"/>
</dbReference>
<keyword evidence="7" id="KW-1185">Reference proteome</keyword>
<evidence type="ECO:0000256" key="1">
    <source>
        <dbReference type="ARBA" id="ARBA00008061"/>
    </source>
</evidence>
<dbReference type="SUPFAM" id="SSF51011">
    <property type="entry name" value="Glycosyl hydrolase domain"/>
    <property type="match status" value="1"/>
</dbReference>
<comment type="caution">
    <text evidence="6">The sequence shown here is derived from an EMBL/GenBank/DDBJ whole genome shotgun (WGS) entry which is preliminary data.</text>
</comment>
<feature type="domain" description="Glycosyl hydrolase family 13 catalytic" evidence="5">
    <location>
        <begin position="155"/>
        <end position="567"/>
    </location>
</feature>
<dbReference type="AlphaFoldDB" id="A0A927RMS5"/>
<dbReference type="Gene3D" id="3.20.20.80">
    <property type="entry name" value="Glycosidases"/>
    <property type="match status" value="1"/>
</dbReference>
<dbReference type="InterPro" id="IPR014756">
    <property type="entry name" value="Ig_E-set"/>
</dbReference>
<dbReference type="InterPro" id="IPR044505">
    <property type="entry name" value="GlgX_Isoamylase_N_E_set"/>
</dbReference>
<organism evidence="6 7">
    <name type="scientific">Actinopolymorpha pittospori</name>
    <dbReference type="NCBI Taxonomy" id="648752"/>
    <lineage>
        <taxon>Bacteria</taxon>
        <taxon>Bacillati</taxon>
        <taxon>Actinomycetota</taxon>
        <taxon>Actinomycetes</taxon>
        <taxon>Propionibacteriales</taxon>
        <taxon>Actinopolymorphaceae</taxon>
        <taxon>Actinopolymorpha</taxon>
    </lineage>
</organism>
<dbReference type="Pfam" id="PF02922">
    <property type="entry name" value="CBM_48"/>
    <property type="match status" value="1"/>
</dbReference>
<dbReference type="InterPro" id="IPR013780">
    <property type="entry name" value="Glyco_hydro_b"/>
</dbReference>